<dbReference type="Proteomes" id="UP001146793">
    <property type="component" value="Unassembled WGS sequence"/>
</dbReference>
<proteinExistence type="predicted"/>
<evidence type="ECO:0000313" key="3">
    <source>
        <dbReference type="Proteomes" id="UP001146793"/>
    </source>
</evidence>
<dbReference type="Gene3D" id="3.20.200.10">
    <property type="entry name" value="MHCK/EF2 kinase"/>
    <property type="match status" value="1"/>
</dbReference>
<evidence type="ECO:0000313" key="2">
    <source>
        <dbReference type="EMBL" id="KAJ3435957.1"/>
    </source>
</evidence>
<evidence type="ECO:0000256" key="1">
    <source>
        <dbReference type="SAM" id="MobiDB-lite"/>
    </source>
</evidence>
<dbReference type="AlphaFoldDB" id="A0AAV7Z1N9"/>
<protein>
    <recommendedName>
        <fullName evidence="4">Alpha-type protein kinase domain-containing protein</fullName>
    </recommendedName>
</protein>
<dbReference type="EMBL" id="JANTQA010000036">
    <property type="protein sequence ID" value="KAJ3435957.1"/>
    <property type="molecule type" value="Genomic_DNA"/>
</dbReference>
<name>A0AAV7Z1N9_9EUKA</name>
<comment type="caution">
    <text evidence="2">The sequence shown here is derived from an EMBL/GenBank/DDBJ whole genome shotgun (WGS) entry which is preliminary data.</text>
</comment>
<organism evidence="2 3">
    <name type="scientific">Anaeramoeba flamelloides</name>
    <dbReference type="NCBI Taxonomy" id="1746091"/>
    <lineage>
        <taxon>Eukaryota</taxon>
        <taxon>Metamonada</taxon>
        <taxon>Anaeramoebidae</taxon>
        <taxon>Anaeramoeba</taxon>
    </lineage>
</organism>
<feature type="compositionally biased region" description="Basic and acidic residues" evidence="1">
    <location>
        <begin position="50"/>
        <end position="59"/>
    </location>
</feature>
<sequence length="367" mass="43823">MTWRMVISSDSSDTESEEDEDSRSDYDEYNESYEIQDELNKRKIQKVQKKRTDENESKVSQKKPIAKIYSLDESNLQTQKPNYTYICSIRQNEIPTLKSYVGFEIESSFVLNNNKEITSVISIRTTNDKEYFVIGKSYPELNDSTEDHDIKKNKIKLFLFKETIVSQLMRVFRKIINKKMCFQINAPQLLLPDQEQIKYYFIRKQFPNFQRHNIRQLANLDPNCSQHQIISCFAHFTYQFNCGKAYSLITEFDSINVINLQYYSSEDTFYSNLIDQYKDFMVNHKCNPLCEHLQLLPVQTIRNDLEMKKAKRTVYRRFLKKSFRDLVNHPKLNYLHCKQSNCFAQVSTYHKNYENLKITCQNCFERD</sequence>
<feature type="region of interest" description="Disordered" evidence="1">
    <location>
        <begin position="1"/>
        <end position="59"/>
    </location>
</feature>
<feature type="compositionally biased region" description="Acidic residues" evidence="1">
    <location>
        <begin position="12"/>
        <end position="37"/>
    </location>
</feature>
<reference evidence="2" key="1">
    <citation type="submission" date="2022-08" db="EMBL/GenBank/DDBJ databases">
        <title>Novel sulphate-reducing endosymbionts in the free-living metamonad Anaeramoeba.</title>
        <authorList>
            <person name="Jerlstrom-Hultqvist J."/>
            <person name="Cepicka I."/>
            <person name="Gallot-Lavallee L."/>
            <person name="Salas-Leiva D."/>
            <person name="Curtis B.A."/>
            <person name="Zahonova K."/>
            <person name="Pipaliya S."/>
            <person name="Dacks J."/>
            <person name="Roger A.J."/>
        </authorList>
    </citation>
    <scope>NUCLEOTIDE SEQUENCE</scope>
    <source>
        <strain evidence="2">Busselton2</strain>
    </source>
</reference>
<accession>A0AAV7Z1N9</accession>
<gene>
    <name evidence="2" type="ORF">M0812_17999</name>
</gene>
<evidence type="ECO:0008006" key="4">
    <source>
        <dbReference type="Google" id="ProtNLM"/>
    </source>
</evidence>